<name>A0A9Q1G9E7_SYNKA</name>
<protein>
    <submittedName>
        <fullName evidence="2">Uncharacterized protein</fullName>
    </submittedName>
</protein>
<proteinExistence type="predicted"/>
<evidence type="ECO:0000313" key="3">
    <source>
        <dbReference type="Proteomes" id="UP001152622"/>
    </source>
</evidence>
<dbReference type="AlphaFoldDB" id="A0A9Q1G9E7"/>
<feature type="compositionally biased region" description="Basic and acidic residues" evidence="1">
    <location>
        <begin position="98"/>
        <end position="112"/>
    </location>
</feature>
<accession>A0A9Q1G9E7</accession>
<evidence type="ECO:0000256" key="1">
    <source>
        <dbReference type="SAM" id="MobiDB-lite"/>
    </source>
</evidence>
<feature type="region of interest" description="Disordered" evidence="1">
    <location>
        <begin position="82"/>
        <end position="149"/>
    </location>
</feature>
<organism evidence="2 3">
    <name type="scientific">Synaphobranchus kaupii</name>
    <name type="common">Kaup's arrowtooth eel</name>
    <dbReference type="NCBI Taxonomy" id="118154"/>
    <lineage>
        <taxon>Eukaryota</taxon>
        <taxon>Metazoa</taxon>
        <taxon>Chordata</taxon>
        <taxon>Craniata</taxon>
        <taxon>Vertebrata</taxon>
        <taxon>Euteleostomi</taxon>
        <taxon>Actinopterygii</taxon>
        <taxon>Neopterygii</taxon>
        <taxon>Teleostei</taxon>
        <taxon>Anguilliformes</taxon>
        <taxon>Synaphobranchidae</taxon>
        <taxon>Synaphobranchus</taxon>
    </lineage>
</organism>
<evidence type="ECO:0000313" key="2">
    <source>
        <dbReference type="EMBL" id="KAJ8379985.1"/>
    </source>
</evidence>
<keyword evidence="3" id="KW-1185">Reference proteome</keyword>
<dbReference type="Proteomes" id="UP001152622">
    <property type="component" value="Chromosome 1"/>
</dbReference>
<feature type="compositionally biased region" description="Basic and acidic residues" evidence="1">
    <location>
        <begin position="133"/>
        <end position="143"/>
    </location>
</feature>
<comment type="caution">
    <text evidence="2">The sequence shown here is derived from an EMBL/GenBank/DDBJ whole genome shotgun (WGS) entry which is preliminary data.</text>
</comment>
<gene>
    <name evidence="2" type="ORF">SKAU_G00007630</name>
</gene>
<dbReference type="EMBL" id="JAINUF010000001">
    <property type="protein sequence ID" value="KAJ8379985.1"/>
    <property type="molecule type" value="Genomic_DNA"/>
</dbReference>
<reference evidence="2" key="1">
    <citation type="journal article" date="2023" name="Science">
        <title>Genome structures resolve the early diversification of teleost fishes.</title>
        <authorList>
            <person name="Parey E."/>
            <person name="Louis A."/>
            <person name="Montfort J."/>
            <person name="Bouchez O."/>
            <person name="Roques C."/>
            <person name="Iampietro C."/>
            <person name="Lluch J."/>
            <person name="Castinel A."/>
            <person name="Donnadieu C."/>
            <person name="Desvignes T."/>
            <person name="Floi Bucao C."/>
            <person name="Jouanno E."/>
            <person name="Wen M."/>
            <person name="Mejri S."/>
            <person name="Dirks R."/>
            <person name="Jansen H."/>
            <person name="Henkel C."/>
            <person name="Chen W.J."/>
            <person name="Zahm M."/>
            <person name="Cabau C."/>
            <person name="Klopp C."/>
            <person name="Thompson A.W."/>
            <person name="Robinson-Rechavi M."/>
            <person name="Braasch I."/>
            <person name="Lecointre G."/>
            <person name="Bobe J."/>
            <person name="Postlethwait J.H."/>
            <person name="Berthelot C."/>
            <person name="Roest Crollius H."/>
            <person name="Guiguen Y."/>
        </authorList>
    </citation>
    <scope>NUCLEOTIDE SEQUENCE</scope>
    <source>
        <strain evidence="2">WJC10195</strain>
    </source>
</reference>
<sequence length="149" mass="16387">MHFHDTSLQGNPDSLCRKVTDERSFRGNGNVLKERLHQDCLAACVSQRAITTNGTAQIHKEEEGLGLAKGEGTPETMLLTGFPQSKWRLPTYLGHGEPGGKDNSAGRRERPYARGSGPVPRPMGKQVPAQSRPDSRPQQEERLGLCNRS</sequence>